<dbReference type="PANTHER" id="PTHR30329">
    <property type="entry name" value="STATOR ELEMENT OF FLAGELLAR MOTOR COMPLEX"/>
    <property type="match status" value="1"/>
</dbReference>
<reference evidence="4" key="1">
    <citation type="submission" date="2010-05" db="EMBL/GenBank/DDBJ databases">
        <authorList>
            <person name="Genoscope - CEA"/>
        </authorList>
    </citation>
    <scope>NUCLEOTIDE SEQUENCE</scope>
</reference>
<dbReference type="SUPFAM" id="SSF103088">
    <property type="entry name" value="OmpA-like"/>
    <property type="match status" value="1"/>
</dbReference>
<dbReference type="AlphaFoldDB" id="F4MMB8"/>
<evidence type="ECO:0000259" key="3">
    <source>
        <dbReference type="PROSITE" id="PS51123"/>
    </source>
</evidence>
<feature type="signal peptide" evidence="2">
    <location>
        <begin position="1"/>
        <end position="18"/>
    </location>
</feature>
<dbReference type="PANTHER" id="PTHR30329:SF21">
    <property type="entry name" value="LIPOPROTEIN YIAD-RELATED"/>
    <property type="match status" value="1"/>
</dbReference>
<sequence>MRVFLSVFMLFFSFSLFSQTTCNSAQFIREVSVSESNSSNVNWYKFRAKGNILDFTGNLKSDSLFEYEIFPFTSCNQIINGHTIPVRSVKKGVALLTEELWERVVEEGVCICGTCLSNIKSDNKKALKVKQGEFYLLKVYGGITAFEFNLTYSDIDSLNPIQFSLDSLSINEVEVGMVYQLKEIFFIPATAQYLPKSIKELERLKQFLLNHEVLKVQVRGHVNGPAQTKPEFYQELSDARAKAIKQFLVGNGVGEERVDEKGMSNFQMRYSSPKTAFEAGENRRVEIIITAI</sequence>
<dbReference type="InterPro" id="IPR006665">
    <property type="entry name" value="OmpA-like"/>
</dbReference>
<dbReference type="Gene3D" id="3.30.1330.60">
    <property type="entry name" value="OmpA-like domain"/>
    <property type="match status" value="1"/>
</dbReference>
<dbReference type="PROSITE" id="PS51123">
    <property type="entry name" value="OMPA_2"/>
    <property type="match status" value="1"/>
</dbReference>
<gene>
    <name evidence="4" type="ORF">S3_933_0027</name>
</gene>
<keyword evidence="2" id="KW-0732">Signal</keyword>
<evidence type="ECO:0000313" key="4">
    <source>
        <dbReference type="EMBL" id="CBL87286.1"/>
    </source>
</evidence>
<dbReference type="Pfam" id="PF00691">
    <property type="entry name" value="OmpA"/>
    <property type="match status" value="1"/>
</dbReference>
<dbReference type="EMBL" id="FQ032815">
    <property type="protein sequence ID" value="CBL87286.1"/>
    <property type="molecule type" value="Genomic_DNA"/>
</dbReference>
<dbReference type="CDD" id="cd07185">
    <property type="entry name" value="OmpA_C-like"/>
    <property type="match status" value="1"/>
</dbReference>
<feature type="chain" id="PRO_5003311345" evidence="2">
    <location>
        <begin position="19"/>
        <end position="292"/>
    </location>
</feature>
<evidence type="ECO:0000256" key="1">
    <source>
        <dbReference type="PROSITE-ProRule" id="PRU00473"/>
    </source>
</evidence>
<organism evidence="4">
    <name type="scientific">uncultured Flavobacteriia bacterium</name>
    <dbReference type="NCBI Taxonomy" id="212695"/>
    <lineage>
        <taxon>Bacteria</taxon>
        <taxon>Pseudomonadati</taxon>
        <taxon>Bacteroidota</taxon>
        <taxon>Flavobacteriia</taxon>
        <taxon>environmental samples</taxon>
    </lineage>
</organism>
<keyword evidence="1" id="KW-0472">Membrane</keyword>
<evidence type="ECO:0000256" key="2">
    <source>
        <dbReference type="SAM" id="SignalP"/>
    </source>
</evidence>
<feature type="domain" description="OmpA-like" evidence="3">
    <location>
        <begin position="173"/>
        <end position="292"/>
    </location>
</feature>
<protein>
    <submittedName>
        <fullName evidence="4">Protein with similarity to outer membrane OmpA family protein</fullName>
    </submittedName>
</protein>
<dbReference type="InterPro" id="IPR050330">
    <property type="entry name" value="Bact_OuterMem_StrucFunc"/>
</dbReference>
<dbReference type="GO" id="GO:0016020">
    <property type="term" value="C:membrane"/>
    <property type="evidence" value="ECO:0007669"/>
    <property type="project" value="UniProtKB-UniRule"/>
</dbReference>
<accession>F4MMB8</accession>
<name>F4MMB8_9BACT</name>
<dbReference type="InterPro" id="IPR036737">
    <property type="entry name" value="OmpA-like_sf"/>
</dbReference>
<proteinExistence type="predicted"/>
<reference evidence="4" key="2">
    <citation type="journal article" date="2012" name="Environ. Microbiol.">
        <title>Genomic content of uncultured Bacteroidetes from contrasting oceanic provinces in the North Atlantic Ocean.</title>
        <authorList>
            <person name="Gomez-Pereira P.R."/>
            <person name="Schuler M."/>
            <person name="Fuchs B.M."/>
            <person name="Bennke C."/>
            <person name="Teeling H."/>
            <person name="Waldmann J."/>
            <person name="Richter M."/>
            <person name="Barbe V."/>
            <person name="Bataille E."/>
            <person name="Glockner F.O."/>
            <person name="Amann R."/>
        </authorList>
    </citation>
    <scope>NUCLEOTIDE SEQUENCE</scope>
</reference>